<dbReference type="AlphaFoldDB" id="A0AAV4WAM9"/>
<name>A0AAV4WAM9_CAEEX</name>
<keyword evidence="1" id="KW-0472">Membrane</keyword>
<reference evidence="2 3" key="1">
    <citation type="submission" date="2021-06" db="EMBL/GenBank/DDBJ databases">
        <title>Caerostris extrusa draft genome.</title>
        <authorList>
            <person name="Kono N."/>
            <person name="Arakawa K."/>
        </authorList>
    </citation>
    <scope>NUCLEOTIDE SEQUENCE [LARGE SCALE GENOMIC DNA]</scope>
</reference>
<proteinExistence type="predicted"/>
<evidence type="ECO:0000256" key="1">
    <source>
        <dbReference type="SAM" id="Phobius"/>
    </source>
</evidence>
<evidence type="ECO:0000313" key="3">
    <source>
        <dbReference type="Proteomes" id="UP001054945"/>
    </source>
</evidence>
<evidence type="ECO:0008006" key="4">
    <source>
        <dbReference type="Google" id="ProtNLM"/>
    </source>
</evidence>
<keyword evidence="1" id="KW-1133">Transmembrane helix</keyword>
<keyword evidence="1" id="KW-0812">Transmembrane</keyword>
<accession>A0AAV4WAM9</accession>
<evidence type="ECO:0000313" key="2">
    <source>
        <dbReference type="EMBL" id="GIY79269.1"/>
    </source>
</evidence>
<feature type="transmembrane region" description="Helical" evidence="1">
    <location>
        <begin position="50"/>
        <end position="76"/>
    </location>
</feature>
<comment type="caution">
    <text evidence="2">The sequence shown here is derived from an EMBL/GenBank/DDBJ whole genome shotgun (WGS) entry which is preliminary data.</text>
</comment>
<protein>
    <recommendedName>
        <fullName evidence="4">Transmembrane protein</fullName>
    </recommendedName>
</protein>
<gene>
    <name evidence="2" type="ORF">CEXT_395121</name>
</gene>
<dbReference type="EMBL" id="BPLR01015866">
    <property type="protein sequence ID" value="GIY79269.1"/>
    <property type="molecule type" value="Genomic_DNA"/>
</dbReference>
<sequence length="106" mass="12335">MIVDRLPFLPGLGNNQMIPLHEFTPCRSKLPCWPNKEKLKPPHVRVKSSFFRVILLSSTFCIFFFRMPVFEAGVVMKHWKRRSEGKGERWKQFFLGRQAIEGGGGK</sequence>
<keyword evidence="3" id="KW-1185">Reference proteome</keyword>
<dbReference type="Proteomes" id="UP001054945">
    <property type="component" value="Unassembled WGS sequence"/>
</dbReference>
<organism evidence="2 3">
    <name type="scientific">Caerostris extrusa</name>
    <name type="common">Bark spider</name>
    <name type="synonym">Caerostris bankana</name>
    <dbReference type="NCBI Taxonomy" id="172846"/>
    <lineage>
        <taxon>Eukaryota</taxon>
        <taxon>Metazoa</taxon>
        <taxon>Ecdysozoa</taxon>
        <taxon>Arthropoda</taxon>
        <taxon>Chelicerata</taxon>
        <taxon>Arachnida</taxon>
        <taxon>Araneae</taxon>
        <taxon>Araneomorphae</taxon>
        <taxon>Entelegynae</taxon>
        <taxon>Araneoidea</taxon>
        <taxon>Araneidae</taxon>
        <taxon>Caerostris</taxon>
    </lineage>
</organism>